<dbReference type="Proteomes" id="UP001346869">
    <property type="component" value="Unassembled WGS sequence"/>
</dbReference>
<dbReference type="AlphaFoldDB" id="A0AAN7WM50"/>
<organism evidence="1 2">
    <name type="scientific">Eleginops maclovinus</name>
    <name type="common">Patagonian blennie</name>
    <name type="synonym">Eleginus maclovinus</name>
    <dbReference type="NCBI Taxonomy" id="56733"/>
    <lineage>
        <taxon>Eukaryota</taxon>
        <taxon>Metazoa</taxon>
        <taxon>Chordata</taxon>
        <taxon>Craniata</taxon>
        <taxon>Vertebrata</taxon>
        <taxon>Euteleostomi</taxon>
        <taxon>Actinopterygii</taxon>
        <taxon>Neopterygii</taxon>
        <taxon>Teleostei</taxon>
        <taxon>Neoteleostei</taxon>
        <taxon>Acanthomorphata</taxon>
        <taxon>Eupercaria</taxon>
        <taxon>Perciformes</taxon>
        <taxon>Notothenioidei</taxon>
        <taxon>Eleginopidae</taxon>
        <taxon>Eleginops</taxon>
    </lineage>
</organism>
<name>A0AAN7WM50_ELEMC</name>
<sequence length="143" mass="15353">MQSSCCGRSQSRVVSESLCVCLRATEYVTSPPASPKPRLDRGVIHAQARAAPLLGARAPSSPSPSMPPDPCLLGNGVSRHREHLAPGHPLSLLFLLLIGGSIMKFHIFIQGGRSPSVQQFEGCFTSGIRPWGGILYFLLPVQH</sequence>
<keyword evidence="2" id="KW-1185">Reference proteome</keyword>
<evidence type="ECO:0000313" key="1">
    <source>
        <dbReference type="EMBL" id="KAK5847865.1"/>
    </source>
</evidence>
<dbReference type="EMBL" id="JAUZQC010000026">
    <property type="protein sequence ID" value="KAK5847865.1"/>
    <property type="molecule type" value="Genomic_DNA"/>
</dbReference>
<gene>
    <name evidence="1" type="ORF">PBY51_016960</name>
</gene>
<proteinExistence type="predicted"/>
<protein>
    <submittedName>
        <fullName evidence="1">Uncharacterized protein</fullName>
    </submittedName>
</protein>
<evidence type="ECO:0000313" key="2">
    <source>
        <dbReference type="Proteomes" id="UP001346869"/>
    </source>
</evidence>
<accession>A0AAN7WM50</accession>
<reference evidence="1 2" key="1">
    <citation type="journal article" date="2023" name="Genes (Basel)">
        <title>Chromosome-Level Genome Assembly and Circadian Gene Repertoire of the Patagonia Blennie Eleginops maclovinus-The Closest Ancestral Proxy of Antarctic Cryonotothenioids.</title>
        <authorList>
            <person name="Cheng C.C."/>
            <person name="Rivera-Colon A.G."/>
            <person name="Minhas B.F."/>
            <person name="Wilson L."/>
            <person name="Rayamajhi N."/>
            <person name="Vargas-Chacoff L."/>
            <person name="Catchen J.M."/>
        </authorList>
    </citation>
    <scope>NUCLEOTIDE SEQUENCE [LARGE SCALE GENOMIC DNA]</scope>
    <source>
        <strain evidence="1">JMC-PN-2008</strain>
    </source>
</reference>
<reference evidence="1 2" key="2">
    <citation type="journal article" date="2023" name="Mol. Biol. Evol.">
        <title>Genomics of Secondarily Temperate Adaptation in the Only Non-Antarctic Icefish.</title>
        <authorList>
            <person name="Rivera-Colon A.G."/>
            <person name="Rayamajhi N."/>
            <person name="Minhas B.F."/>
            <person name="Madrigal G."/>
            <person name="Bilyk K.T."/>
            <person name="Yoon V."/>
            <person name="Hune M."/>
            <person name="Gregory S."/>
            <person name="Cheng C.H.C."/>
            <person name="Catchen J.M."/>
        </authorList>
    </citation>
    <scope>NUCLEOTIDE SEQUENCE [LARGE SCALE GENOMIC DNA]</scope>
    <source>
        <strain evidence="1">JMC-PN-2008</strain>
    </source>
</reference>
<comment type="caution">
    <text evidence="1">The sequence shown here is derived from an EMBL/GenBank/DDBJ whole genome shotgun (WGS) entry which is preliminary data.</text>
</comment>